<proteinExistence type="predicted"/>
<name>A0A1I2BYP5_9ACTN</name>
<accession>A0A1I2BYP5</accession>
<dbReference type="Proteomes" id="UP000198716">
    <property type="component" value="Unassembled WGS sequence"/>
</dbReference>
<sequence length="334" mass="36643">MRVVPFFNHKGGVGKTTLLFNIGIALASLGKRVIFVDLDAQANLTSAAIPSTQIEKILEEEQSVYNCLLPVIHGTGSFASPSPYQIRDNAWILPGDINISEFEEICPQGWTEALAGNMRGFQVSTTIHRLIHDAGDQVNADYAFVDLGPNVGALNRITILSSDGFVVPLAPDLFSLTALPSVGKSSSRWVQEWETALDLVKKRKLQFPYDLPAGQPSPLGYISQQFAVYREAPAAAYRRWIERIPGEYDSGIKGKLADAGIRVPGDPSKIGEVKNLSSLIPIAQRTHRAVFELSGSEARGAQFTRARDTYESFIEIAEQIENRLDWLGDANDNT</sequence>
<reference evidence="3" key="1">
    <citation type="submission" date="2016-10" db="EMBL/GenBank/DDBJ databases">
        <authorList>
            <person name="Varghese N."/>
            <person name="Submissions S."/>
        </authorList>
    </citation>
    <scope>NUCLEOTIDE SEQUENCE [LARGE SCALE GENOMIC DNA]</scope>
    <source>
        <strain evidence="3">DSM 45004</strain>
    </source>
</reference>
<organism evidence="2 3">
    <name type="scientific">Actinopolyspora alba</name>
    <dbReference type="NCBI Taxonomy" id="673379"/>
    <lineage>
        <taxon>Bacteria</taxon>
        <taxon>Bacillati</taxon>
        <taxon>Actinomycetota</taxon>
        <taxon>Actinomycetes</taxon>
        <taxon>Actinopolysporales</taxon>
        <taxon>Actinopolysporaceae</taxon>
        <taxon>Actinopolyspora</taxon>
        <taxon>Actinopolyspora alba group</taxon>
    </lineage>
</organism>
<dbReference type="InterPro" id="IPR050678">
    <property type="entry name" value="DNA_Partitioning_ATPase"/>
</dbReference>
<dbReference type="PANTHER" id="PTHR13696:SF99">
    <property type="entry name" value="COBYRINIC ACID AC-DIAMIDE SYNTHASE"/>
    <property type="match status" value="1"/>
</dbReference>
<dbReference type="SUPFAM" id="SSF52540">
    <property type="entry name" value="P-loop containing nucleoside triphosphate hydrolases"/>
    <property type="match status" value="1"/>
</dbReference>
<feature type="domain" description="AAA" evidence="1">
    <location>
        <begin position="1"/>
        <end position="181"/>
    </location>
</feature>
<dbReference type="InterPro" id="IPR027417">
    <property type="entry name" value="P-loop_NTPase"/>
</dbReference>
<dbReference type="RefSeq" id="WP_175496970.1">
    <property type="nucleotide sequence ID" value="NZ_FOMZ01000018.1"/>
</dbReference>
<evidence type="ECO:0000313" key="3">
    <source>
        <dbReference type="Proteomes" id="UP000198716"/>
    </source>
</evidence>
<dbReference type="AlphaFoldDB" id="A0A1I2BYP5"/>
<gene>
    <name evidence="2" type="ORF">SAMN04487819_11834</name>
</gene>
<dbReference type="EMBL" id="FOMZ01000018">
    <property type="protein sequence ID" value="SFE61306.1"/>
    <property type="molecule type" value="Genomic_DNA"/>
</dbReference>
<dbReference type="Gene3D" id="3.40.50.300">
    <property type="entry name" value="P-loop containing nucleotide triphosphate hydrolases"/>
    <property type="match status" value="1"/>
</dbReference>
<protein>
    <submittedName>
        <fullName evidence="2">CobQ/CobB/MinD/ParA nucleotide binding domain-containing protein</fullName>
    </submittedName>
</protein>
<dbReference type="Pfam" id="PF13614">
    <property type="entry name" value="AAA_31"/>
    <property type="match status" value="1"/>
</dbReference>
<evidence type="ECO:0000259" key="1">
    <source>
        <dbReference type="Pfam" id="PF13614"/>
    </source>
</evidence>
<dbReference type="CDD" id="cd02042">
    <property type="entry name" value="ParAB_family"/>
    <property type="match status" value="1"/>
</dbReference>
<dbReference type="InterPro" id="IPR025669">
    <property type="entry name" value="AAA_dom"/>
</dbReference>
<evidence type="ECO:0000313" key="2">
    <source>
        <dbReference type="EMBL" id="SFE61306.1"/>
    </source>
</evidence>
<dbReference type="PANTHER" id="PTHR13696">
    <property type="entry name" value="P-LOOP CONTAINING NUCLEOSIDE TRIPHOSPHATE HYDROLASE"/>
    <property type="match status" value="1"/>
</dbReference>
<keyword evidence="3" id="KW-1185">Reference proteome</keyword>